<dbReference type="PANTHER" id="PTHR21068">
    <property type="entry name" value="SPARTIN"/>
    <property type="match status" value="1"/>
</dbReference>
<protein>
    <submittedName>
        <fullName evidence="2">Senescence-associated protein-domain-containing protein</fullName>
    </submittedName>
</protein>
<dbReference type="PANTHER" id="PTHR21068:SF43">
    <property type="entry name" value="SPARTIN"/>
    <property type="match status" value="1"/>
</dbReference>
<dbReference type="Proteomes" id="UP000673691">
    <property type="component" value="Unassembled WGS sequence"/>
</dbReference>
<evidence type="ECO:0000259" key="1">
    <source>
        <dbReference type="Pfam" id="PF06911"/>
    </source>
</evidence>
<feature type="non-terminal residue" evidence="2">
    <location>
        <position position="1"/>
    </location>
</feature>
<sequence length="285" mass="30248">AFKTVYARTEFTSSLALVSPSGQVVGSLADDIKFVEDSDVAQEEQPNALAAKAPVVIDYDEKASQIEGREVRRVHCAEDLGDSIVSSSEIISEYIVKGANLVSDGMLAGTQKLTAYISPNEKPLTFLPQTRERVLRAKRLTGAALKVTSKVVETAVNMAMMVGSTVLGPPSKPGTPGKASEKSSAKTLGLKLGCAIGNVAGGVDRGARILWNATSISTASLVGHRYGVEARDLAVDALSVAENLTLVYFDSKGVARRVIVRRAAAKLVKERLEKTRQQSAKFAVS</sequence>
<dbReference type="GO" id="GO:0005886">
    <property type="term" value="C:plasma membrane"/>
    <property type="evidence" value="ECO:0007669"/>
    <property type="project" value="TreeGrafter"/>
</dbReference>
<feature type="domain" description="Senescence" evidence="1">
    <location>
        <begin position="83"/>
        <end position="264"/>
    </location>
</feature>
<dbReference type="InterPro" id="IPR009686">
    <property type="entry name" value="Senescence/spartin_C"/>
</dbReference>
<comment type="caution">
    <text evidence="2">The sequence shown here is derived from an EMBL/GenBank/DDBJ whole genome shotgun (WGS) entry which is preliminary data.</text>
</comment>
<dbReference type="GO" id="GO:0051301">
    <property type="term" value="P:cell division"/>
    <property type="evidence" value="ECO:0007669"/>
    <property type="project" value="TreeGrafter"/>
</dbReference>
<dbReference type="OrthoDB" id="20821at2759"/>
<organism evidence="2 3">
    <name type="scientific">Olpidium bornovanus</name>
    <dbReference type="NCBI Taxonomy" id="278681"/>
    <lineage>
        <taxon>Eukaryota</taxon>
        <taxon>Fungi</taxon>
        <taxon>Fungi incertae sedis</taxon>
        <taxon>Olpidiomycota</taxon>
        <taxon>Olpidiomycotina</taxon>
        <taxon>Olpidiomycetes</taxon>
        <taxon>Olpidiales</taxon>
        <taxon>Olpidiaceae</taxon>
        <taxon>Olpidium</taxon>
    </lineage>
</organism>
<accession>A0A8H7ZR78</accession>
<dbReference type="InterPro" id="IPR045036">
    <property type="entry name" value="Spartin-like"/>
</dbReference>
<name>A0A8H7ZR78_9FUNG</name>
<reference evidence="2 3" key="1">
    <citation type="journal article" name="Sci. Rep.">
        <title>Genome-scale phylogenetic analyses confirm Olpidium as the closest living zoosporic fungus to the non-flagellated, terrestrial fungi.</title>
        <authorList>
            <person name="Chang Y."/>
            <person name="Rochon D."/>
            <person name="Sekimoto S."/>
            <person name="Wang Y."/>
            <person name="Chovatia M."/>
            <person name="Sandor L."/>
            <person name="Salamov A."/>
            <person name="Grigoriev I.V."/>
            <person name="Stajich J.E."/>
            <person name="Spatafora J.W."/>
        </authorList>
    </citation>
    <scope>NUCLEOTIDE SEQUENCE [LARGE SCALE GENOMIC DNA]</scope>
    <source>
        <strain evidence="2">S191</strain>
    </source>
</reference>
<keyword evidence="3" id="KW-1185">Reference proteome</keyword>
<gene>
    <name evidence="2" type="ORF">BJ554DRAFT_2334</name>
</gene>
<proteinExistence type="predicted"/>
<dbReference type="AlphaFoldDB" id="A0A8H7ZR78"/>
<dbReference type="EMBL" id="JAEFCI010009785">
    <property type="protein sequence ID" value="KAG5457608.1"/>
    <property type="molecule type" value="Genomic_DNA"/>
</dbReference>
<dbReference type="Pfam" id="PF06911">
    <property type="entry name" value="Senescence"/>
    <property type="match status" value="1"/>
</dbReference>
<evidence type="ECO:0000313" key="2">
    <source>
        <dbReference type="EMBL" id="KAG5457608.1"/>
    </source>
</evidence>
<evidence type="ECO:0000313" key="3">
    <source>
        <dbReference type="Proteomes" id="UP000673691"/>
    </source>
</evidence>